<evidence type="ECO:0000313" key="3">
    <source>
        <dbReference type="Proteomes" id="UP001152607"/>
    </source>
</evidence>
<feature type="compositionally biased region" description="Polar residues" evidence="1">
    <location>
        <begin position="732"/>
        <end position="758"/>
    </location>
</feature>
<sequence>MSSPLIITERDKNIGGRASGAVGMSDASSGRPKAPRASSTGNTLLFRSNEPLPLAPGVHSMLRTSTEMGSVGGLTSEFYAMPAVNQRPRRAGATSRTSMASSHSGYSNRLSQPQNSSWRRSQSRQSRENNVPQYLPDTLSPTVVNIAGSSPLIPTLRKNRDGPRSLSMTATLSSGTHPRPSQHYSVISARSYDLIRPSQQRSESPGMQQSLRVQMRSSRTPSPALSDIMGQQQPLSRSNHRHRSYGPPFHGQPRHGQQPDSFQGGLDSGYHRTAPASRSSSSTPVYIGDVGAGMTPVPLLPIIPPLPPYRHPMLVPRGTSQRSRRSNGSTSQRSGQQSFSSQSTNQRLDSEGPSSDAASPPTPPDNQASNRLIRPLSILHSSAQEKATQQRKQPLFYDGSEAFEALGLDAISHEPTIMEEQVNNRPMVEGSDVTISKSSAEMVATNELEVAELPVSPVPHRLTRDLVKSYLGSQSTTGNFDSSLKLPETTSQYVGQTSNILEMESSPVDLSTTPHSPSERSINRFNMPSQAGTSVKDSPALKFVMESAIPMVVEKGIPMDTSQDNEDELAEGSSTRSPTEDGMSDLLDGYEYTDAKTEGVSTNGSAAGVNGPAEKSSIHVTRSSDDDEQSFKSCAYVPAPNEKSDKNSSRNSSESNDDLPRSRTFRVGTSAGSFPTCDKATTPDRMNCIPAAVDVSYRTINSIALQPDIRSSFPQPPAGVPSVMRQNKHTVPHSTLTGLQSTNRRQSFSHPPEKSSSAPLLENGNDQSPIIPPRQSSSKLIASLFFRPFRNRRSRTSSDMSQTFNEDLLTNTKLLQEGCLEIPTPPPLRDRQTSLSISSALGFRRDTEKRKARGVEHGSNVSEPGNASRVLSHRLFNTLPPTQQSSASSPHNNTPFDLLLQTSDQGQRNSQSTTHISLPIILPDQPSINVRDFPQRGISGKEKSTTDLAKPEQDFEYFSKHQSYNLSGSKEDMSDNSGLDTSADNLKRSSLYISYGGSPQDARSARCSTENAAVFVQEFITQPTTELEVARALPSLNFTENDMIKDILDTCRSSSSNRASETAEMQLSVGSEPQKEDIAPKKKCPSLFDPSTGNITLSEQTTMSTQTTADDKKRNLSPLLIKAIEELNIPNTQELDDRFSEYMVTEHADGRGGLAYDENVIESAIDEIHEVGGEPSNKASKARLRAVPGSPEMVVIDDQVYETITSSAVLSSTKGGGARDVALPTTTNTTTPLRPPSASLSSPLSLNFEDEESFPLRDSLSSFHSAGSSSRSTSSAKARPWNSSQNYPWADTPSFDIVLPAVISPKSFPRPGPSHLRYSSYASSSTPAPNTAAPSPLPLSVSPPLDCDGSFGTHSREKLRLHSRSWSNRAIRSRGTDILPTINETSWPPGGGHLQDANVTHVVGGRYPTSSLPLPDDFHLPAHDVDGSLYTSDDEPGPPLKRQSRSDKKRLRHDVKSHLQEQLQYGIGQPSELPARRNRNTFTGVEGMSKSTYRLKSAVNKIKDFGRKVAHRIRNLSPRKTEADLRKSQILSVTNRADPRCSSRN</sequence>
<feature type="compositionally biased region" description="Low complexity" evidence="1">
    <location>
        <begin position="1224"/>
        <end position="1244"/>
    </location>
</feature>
<dbReference type="EMBL" id="CAOQHR010000008">
    <property type="protein sequence ID" value="CAI6339057.1"/>
    <property type="molecule type" value="Genomic_DNA"/>
</dbReference>
<feature type="region of interest" description="Disordered" evidence="1">
    <location>
        <begin position="1064"/>
        <end position="1095"/>
    </location>
</feature>
<dbReference type="OrthoDB" id="3922633at2759"/>
<feature type="region of interest" description="Disordered" evidence="1">
    <location>
        <begin position="1414"/>
        <end position="1451"/>
    </location>
</feature>
<feature type="compositionally biased region" description="Polar residues" evidence="1">
    <location>
        <begin position="166"/>
        <end position="176"/>
    </location>
</feature>
<feature type="compositionally biased region" description="Polar residues" evidence="1">
    <location>
        <begin position="197"/>
        <end position="237"/>
    </location>
</feature>
<feature type="region of interest" description="Disordered" evidence="1">
    <location>
        <begin position="1209"/>
        <end position="1244"/>
    </location>
</feature>
<name>A0A9W4UQ30_9PLEO</name>
<evidence type="ECO:0000313" key="2">
    <source>
        <dbReference type="EMBL" id="CAI6339057.1"/>
    </source>
</evidence>
<feature type="compositionally biased region" description="Polar residues" evidence="1">
    <location>
        <begin position="94"/>
        <end position="110"/>
    </location>
</feature>
<feature type="compositionally biased region" description="Basic and acidic residues" evidence="1">
    <location>
        <begin position="1416"/>
        <end position="1426"/>
    </location>
</feature>
<feature type="compositionally biased region" description="Low complexity" evidence="1">
    <location>
        <begin position="111"/>
        <end position="124"/>
    </location>
</feature>
<reference evidence="2" key="1">
    <citation type="submission" date="2023-01" db="EMBL/GenBank/DDBJ databases">
        <authorList>
            <person name="Van Ghelder C."/>
            <person name="Rancurel C."/>
        </authorList>
    </citation>
    <scope>NUCLEOTIDE SEQUENCE</scope>
    <source>
        <strain evidence="2">CNCM I-4278</strain>
    </source>
</reference>
<feature type="compositionally biased region" description="Low complexity" evidence="1">
    <location>
        <begin position="272"/>
        <end position="284"/>
    </location>
</feature>
<feature type="region of interest" description="Disordered" evidence="1">
    <location>
        <begin position="197"/>
        <end position="284"/>
    </location>
</feature>
<feature type="compositionally biased region" description="Low complexity" evidence="1">
    <location>
        <begin position="311"/>
        <end position="359"/>
    </location>
</feature>
<evidence type="ECO:0000256" key="1">
    <source>
        <dbReference type="SAM" id="MobiDB-lite"/>
    </source>
</evidence>
<gene>
    <name evidence="2" type="ORF">PDIGIT_LOCUS12196</name>
</gene>
<feature type="region of interest" description="Disordered" evidence="1">
    <location>
        <begin position="822"/>
        <end position="867"/>
    </location>
</feature>
<feature type="region of interest" description="Disordered" evidence="1">
    <location>
        <begin position="311"/>
        <end position="369"/>
    </location>
</feature>
<feature type="region of interest" description="Disordered" evidence="1">
    <location>
        <begin position="82"/>
        <end position="183"/>
    </location>
</feature>
<organism evidence="2 3">
    <name type="scientific">Periconia digitata</name>
    <dbReference type="NCBI Taxonomy" id="1303443"/>
    <lineage>
        <taxon>Eukaryota</taxon>
        <taxon>Fungi</taxon>
        <taxon>Dikarya</taxon>
        <taxon>Ascomycota</taxon>
        <taxon>Pezizomycotina</taxon>
        <taxon>Dothideomycetes</taxon>
        <taxon>Pleosporomycetidae</taxon>
        <taxon>Pleosporales</taxon>
        <taxon>Massarineae</taxon>
        <taxon>Periconiaceae</taxon>
        <taxon>Periconia</taxon>
    </lineage>
</organism>
<feature type="compositionally biased region" description="Low complexity" evidence="1">
    <location>
        <begin position="1259"/>
        <end position="1275"/>
    </location>
</feature>
<feature type="compositionally biased region" description="Polar residues" evidence="1">
    <location>
        <begin position="37"/>
        <end position="46"/>
    </location>
</feature>
<protein>
    <submittedName>
        <fullName evidence="2">Uncharacterized protein</fullName>
    </submittedName>
</protein>
<comment type="caution">
    <text evidence="2">The sequence shown here is derived from an EMBL/GenBank/DDBJ whole genome shotgun (WGS) entry which is preliminary data.</text>
</comment>
<feature type="region of interest" description="Disordered" evidence="1">
    <location>
        <begin position="1"/>
        <end position="48"/>
    </location>
</feature>
<feature type="region of interest" description="Disordered" evidence="1">
    <location>
        <begin position="1259"/>
        <end position="1282"/>
    </location>
</feature>
<keyword evidence="3" id="KW-1185">Reference proteome</keyword>
<feature type="region of interest" description="Disordered" evidence="1">
    <location>
        <begin position="732"/>
        <end position="774"/>
    </location>
</feature>
<feature type="region of interest" description="Disordered" evidence="1">
    <location>
        <begin position="558"/>
        <end position="678"/>
    </location>
</feature>
<proteinExistence type="predicted"/>
<feature type="compositionally biased region" description="Basic and acidic residues" evidence="1">
    <location>
        <begin position="843"/>
        <end position="856"/>
    </location>
</feature>
<feature type="region of interest" description="Disordered" evidence="1">
    <location>
        <begin position="503"/>
        <end position="538"/>
    </location>
</feature>
<feature type="compositionally biased region" description="Polar residues" evidence="1">
    <location>
        <begin position="523"/>
        <end position="536"/>
    </location>
</feature>
<accession>A0A9W4UQ30</accession>
<dbReference type="Proteomes" id="UP001152607">
    <property type="component" value="Unassembled WGS sequence"/>
</dbReference>